<feature type="transmembrane region" description="Helical" evidence="1">
    <location>
        <begin position="52"/>
        <end position="71"/>
    </location>
</feature>
<dbReference type="Proteomes" id="UP000316603">
    <property type="component" value="Unassembled WGS sequence"/>
</dbReference>
<evidence type="ECO:0000313" key="2">
    <source>
        <dbReference type="EMBL" id="TWF87326.1"/>
    </source>
</evidence>
<dbReference type="AlphaFoldDB" id="A0A561TJK1"/>
<protein>
    <submittedName>
        <fullName evidence="2">Uncharacterized protein</fullName>
    </submittedName>
</protein>
<dbReference type="EMBL" id="VIWV01000001">
    <property type="protein sequence ID" value="TWF87326.1"/>
    <property type="molecule type" value="Genomic_DNA"/>
</dbReference>
<proteinExistence type="predicted"/>
<sequence length="112" mass="11988">MGPVRRWGPTVAVNLTLGVFAIVPLWLTALFVMSRPLTAPGLTTGGDVDDDLLSWLMLLAPPWAVLLGLWIPANIRTRRGTGVSRCRHWAVGSALVLTPLPALTALLVLVEG</sequence>
<gene>
    <name evidence="2" type="ORF">FHX78_114334</name>
</gene>
<keyword evidence="1" id="KW-0472">Membrane</keyword>
<feature type="transmembrane region" description="Helical" evidence="1">
    <location>
        <begin position="91"/>
        <end position="110"/>
    </location>
</feature>
<accession>A0A561TJK1</accession>
<name>A0A561TJK1_9ACTN</name>
<reference evidence="2 3" key="1">
    <citation type="submission" date="2019-06" db="EMBL/GenBank/DDBJ databases">
        <title>Sequencing the genomes of 1000 actinobacteria strains.</title>
        <authorList>
            <person name="Klenk H.-P."/>
        </authorList>
    </citation>
    <scope>NUCLEOTIDE SEQUENCE [LARGE SCALE GENOMIC DNA]</scope>
    <source>
        <strain evidence="2 3">DSM 41695</strain>
    </source>
</reference>
<dbReference type="OrthoDB" id="3541216at2"/>
<keyword evidence="1" id="KW-1133">Transmembrane helix</keyword>
<organism evidence="2 3">
    <name type="scientific">Streptomyces capillispiralis</name>
    <dbReference type="NCBI Taxonomy" id="68182"/>
    <lineage>
        <taxon>Bacteria</taxon>
        <taxon>Bacillati</taxon>
        <taxon>Actinomycetota</taxon>
        <taxon>Actinomycetes</taxon>
        <taxon>Kitasatosporales</taxon>
        <taxon>Streptomycetaceae</taxon>
        <taxon>Streptomyces</taxon>
    </lineage>
</organism>
<evidence type="ECO:0000256" key="1">
    <source>
        <dbReference type="SAM" id="Phobius"/>
    </source>
</evidence>
<feature type="transmembrane region" description="Helical" evidence="1">
    <location>
        <begin position="12"/>
        <end position="32"/>
    </location>
</feature>
<evidence type="ECO:0000313" key="3">
    <source>
        <dbReference type="Proteomes" id="UP000316603"/>
    </source>
</evidence>
<keyword evidence="3" id="KW-1185">Reference proteome</keyword>
<keyword evidence="1" id="KW-0812">Transmembrane</keyword>
<comment type="caution">
    <text evidence="2">The sequence shown here is derived from an EMBL/GenBank/DDBJ whole genome shotgun (WGS) entry which is preliminary data.</text>
</comment>